<evidence type="ECO:0000313" key="2">
    <source>
        <dbReference type="EMBL" id="SAL78627.1"/>
    </source>
</evidence>
<accession>A0A158KC10</accession>
<reference evidence="2" key="1">
    <citation type="submission" date="2016-01" db="EMBL/GenBank/DDBJ databases">
        <authorList>
            <person name="Peeters Charlotte."/>
        </authorList>
    </citation>
    <scope>NUCLEOTIDE SEQUENCE</scope>
    <source>
        <strain evidence="2">LMG 22936</strain>
    </source>
</reference>
<feature type="chain" id="PRO_5011114075" description="Lipoprotein" evidence="1">
    <location>
        <begin position="23"/>
        <end position="192"/>
    </location>
</feature>
<keyword evidence="3" id="KW-1185">Reference proteome</keyword>
<gene>
    <name evidence="2" type="ORF">AWB66_05883</name>
</gene>
<keyword evidence="1" id="KW-0732">Signal</keyword>
<proteinExistence type="predicted"/>
<dbReference type="EMBL" id="FCNZ02000043">
    <property type="protein sequence ID" value="SAL78627.1"/>
    <property type="molecule type" value="Genomic_DNA"/>
</dbReference>
<protein>
    <recommendedName>
        <fullName evidence="4">Lipoprotein</fullName>
    </recommendedName>
</protein>
<sequence>MCLFRTSVVIAVFAATSSATFAHESGDEGRHESVPKLYDAHGRLVGVVVDAPMGNVSDGGVIMNIKGAPVFVGFARIKTPDESQSACDLKWSGVTPSYSGRGCTGTPYIPYALGPLRPAVIERKGAKAVLRVAKDEPSQSISVGSRDYSGDCGDFVSGVTEVEWLIGESLDLTDAYPEPLHIGHSESLGGNR</sequence>
<evidence type="ECO:0008006" key="4">
    <source>
        <dbReference type="Google" id="ProtNLM"/>
    </source>
</evidence>
<dbReference type="AlphaFoldDB" id="A0A158KC10"/>
<evidence type="ECO:0000313" key="3">
    <source>
        <dbReference type="Proteomes" id="UP000054717"/>
    </source>
</evidence>
<evidence type="ECO:0000256" key="1">
    <source>
        <dbReference type="SAM" id="SignalP"/>
    </source>
</evidence>
<name>A0A158KC10_9BURK</name>
<dbReference type="Proteomes" id="UP000054717">
    <property type="component" value="Unassembled WGS sequence"/>
</dbReference>
<organism evidence="2 3">
    <name type="scientific">Caballeronia telluris</name>
    <dbReference type="NCBI Taxonomy" id="326475"/>
    <lineage>
        <taxon>Bacteria</taxon>
        <taxon>Pseudomonadati</taxon>
        <taxon>Pseudomonadota</taxon>
        <taxon>Betaproteobacteria</taxon>
        <taxon>Burkholderiales</taxon>
        <taxon>Burkholderiaceae</taxon>
        <taxon>Caballeronia</taxon>
    </lineage>
</organism>
<comment type="caution">
    <text evidence="2">The sequence shown here is derived from an EMBL/GenBank/DDBJ whole genome shotgun (WGS) entry which is preliminary data.</text>
</comment>
<feature type="signal peptide" evidence="1">
    <location>
        <begin position="1"/>
        <end position="22"/>
    </location>
</feature>